<dbReference type="AlphaFoldDB" id="A0A348FWW2"/>
<reference evidence="2 3" key="1">
    <citation type="submission" date="2018-08" db="EMBL/GenBank/DDBJ databases">
        <title>Complete genome sequencing of Blastochloris tepida GI.</title>
        <authorList>
            <person name="Tsukatani Y."/>
            <person name="Mori H."/>
        </authorList>
    </citation>
    <scope>NUCLEOTIDE SEQUENCE [LARGE SCALE GENOMIC DNA]</scope>
    <source>
        <strain evidence="2 3">GI</strain>
    </source>
</reference>
<proteinExistence type="predicted"/>
<sequence length="82" mass="9076">MNDSHPQSAAARKANRHFRKEASEREGVAALAEYRADQTALLEKTARLRELRLARDAALPKPAPKAAPKAKRKTVCRALSSR</sequence>
<dbReference type="EMBL" id="AP018907">
    <property type="protein sequence ID" value="BBF91795.1"/>
    <property type="molecule type" value="Genomic_DNA"/>
</dbReference>
<feature type="region of interest" description="Disordered" evidence="1">
    <location>
        <begin position="59"/>
        <end position="82"/>
    </location>
</feature>
<protein>
    <submittedName>
        <fullName evidence="2">Uncharacterized protein</fullName>
    </submittedName>
</protein>
<accession>A0A348FWW2</accession>
<evidence type="ECO:0000256" key="1">
    <source>
        <dbReference type="SAM" id="MobiDB-lite"/>
    </source>
</evidence>
<evidence type="ECO:0000313" key="2">
    <source>
        <dbReference type="EMBL" id="BBF91795.1"/>
    </source>
</evidence>
<dbReference type="KEGG" id="blag:BLTE_04800"/>
<gene>
    <name evidence="2" type="ORF">BLTE_04800</name>
</gene>
<dbReference type="Proteomes" id="UP000266934">
    <property type="component" value="Chromosome"/>
</dbReference>
<keyword evidence="3" id="KW-1185">Reference proteome</keyword>
<dbReference type="RefSeq" id="WP_126397293.1">
    <property type="nucleotide sequence ID" value="NZ_AP018907.1"/>
</dbReference>
<dbReference type="OrthoDB" id="9993749at2"/>
<feature type="region of interest" description="Disordered" evidence="1">
    <location>
        <begin position="1"/>
        <end position="24"/>
    </location>
</feature>
<name>A0A348FWW2_9HYPH</name>
<organism evidence="2 3">
    <name type="scientific">Blastochloris tepida</name>
    <dbReference type="NCBI Taxonomy" id="2233851"/>
    <lineage>
        <taxon>Bacteria</taxon>
        <taxon>Pseudomonadati</taxon>
        <taxon>Pseudomonadota</taxon>
        <taxon>Alphaproteobacteria</taxon>
        <taxon>Hyphomicrobiales</taxon>
        <taxon>Blastochloridaceae</taxon>
        <taxon>Blastochloris</taxon>
    </lineage>
</organism>
<evidence type="ECO:0000313" key="3">
    <source>
        <dbReference type="Proteomes" id="UP000266934"/>
    </source>
</evidence>